<keyword evidence="3" id="KW-0276">Fatty acid metabolism</keyword>
<evidence type="ECO:0000256" key="3">
    <source>
        <dbReference type="ARBA" id="ARBA00022832"/>
    </source>
</evidence>
<keyword evidence="5" id="KW-0576">Peroxisome</keyword>
<dbReference type="CDD" id="cd00751">
    <property type="entry name" value="thiolase"/>
    <property type="match status" value="1"/>
</dbReference>
<evidence type="ECO:0000256" key="2">
    <source>
        <dbReference type="ARBA" id="ARBA00022679"/>
    </source>
</evidence>
<proteinExistence type="predicted"/>
<protein>
    <submittedName>
        <fullName evidence="7">3-ketoacyl-CoA thiolase 2 peroxisomal</fullName>
    </submittedName>
</protein>
<dbReference type="Gene3D" id="3.40.47.10">
    <property type="match status" value="1"/>
</dbReference>
<keyword evidence="2" id="KW-0808">Transferase</keyword>
<dbReference type="EMBL" id="CM000781">
    <property type="protein sequence ID" value="AQK76215.1"/>
    <property type="molecule type" value="Genomic_DNA"/>
</dbReference>
<dbReference type="InterPro" id="IPR050215">
    <property type="entry name" value="Thiolase-like_sf_Thiolase"/>
</dbReference>
<dbReference type="InterPro" id="IPR020615">
    <property type="entry name" value="Thiolase_acyl_enz_int_AS"/>
</dbReference>
<dbReference type="SUPFAM" id="SSF53901">
    <property type="entry name" value="Thiolase-like"/>
    <property type="match status" value="1"/>
</dbReference>
<dbReference type="ExpressionAtlas" id="A0A1D6HPL2">
    <property type="expression patterns" value="baseline and differential"/>
</dbReference>
<evidence type="ECO:0000256" key="4">
    <source>
        <dbReference type="ARBA" id="ARBA00023098"/>
    </source>
</evidence>
<dbReference type="PANTHER" id="PTHR43853:SF8">
    <property type="entry name" value="3-KETOACYL-COA THIOLASE, PEROXISOMAL"/>
    <property type="match status" value="1"/>
</dbReference>
<evidence type="ECO:0000256" key="5">
    <source>
        <dbReference type="ARBA" id="ARBA00023140"/>
    </source>
</evidence>
<dbReference type="GO" id="GO:0005777">
    <property type="term" value="C:peroxisome"/>
    <property type="evidence" value="ECO:0007669"/>
    <property type="project" value="UniProtKB-SubCell"/>
</dbReference>
<dbReference type="AlphaFoldDB" id="A0A1D6HPL2"/>
<dbReference type="PROSITE" id="PS00098">
    <property type="entry name" value="THIOLASE_1"/>
    <property type="match status" value="1"/>
</dbReference>
<dbReference type="PIRSF" id="PIRSF000429">
    <property type="entry name" value="Ac-CoA_Ac_transf"/>
    <property type="match status" value="1"/>
</dbReference>
<evidence type="ECO:0000259" key="6">
    <source>
        <dbReference type="Pfam" id="PF00108"/>
    </source>
</evidence>
<dbReference type="PROSITE" id="PS51257">
    <property type="entry name" value="PROKAR_LIPOPROTEIN"/>
    <property type="match status" value="1"/>
</dbReference>
<comment type="subcellular location">
    <subcellularLocation>
        <location evidence="1">Peroxisome</location>
    </subcellularLocation>
</comment>
<sequence length="349" mass="36674">MEKAIDRQRVLLAHLLPSPSAASSQPQLAASACAAGDSAAYQRSSSFGDDVVVVAAYRTPICKAKRGGFKDTYPEDLLTVVLKVPFPSLLLSFNFSLSAPISHQAVLDNTRINPADIGDIVVGTVLGPGSQRANECRMAALFAGFPETVPVRTVNRQCSSGLQAVADVAAAIKAGYYDIGIGAGLESMSINSIAWEGQVNPKISAFQKAQDCLLPMGITSENVAHRYGVTRQEQDQAAAESHRRAAAATASGKFKDEIVPVPTKIVDPKTGEEKEVVISVDDGIRPGTTASGLAKLKPVFKKDGTTTAGNSSQVSDGAGAVLLMKRSVALKKGLPILGVFRLPNLPYLD</sequence>
<dbReference type="GO" id="GO:0016747">
    <property type="term" value="F:acyltransferase activity, transferring groups other than amino-acyl groups"/>
    <property type="evidence" value="ECO:0007669"/>
    <property type="project" value="InterPro"/>
</dbReference>
<dbReference type="GO" id="GO:0006631">
    <property type="term" value="P:fatty acid metabolic process"/>
    <property type="evidence" value="ECO:0007669"/>
    <property type="project" value="UniProtKB-KW"/>
</dbReference>
<evidence type="ECO:0000256" key="1">
    <source>
        <dbReference type="ARBA" id="ARBA00004275"/>
    </source>
</evidence>
<accession>A0A1D6HPL2</accession>
<evidence type="ECO:0000313" key="7">
    <source>
        <dbReference type="EMBL" id="AQK76215.1"/>
    </source>
</evidence>
<reference evidence="7" key="1">
    <citation type="submission" date="2015-12" db="EMBL/GenBank/DDBJ databases">
        <title>Update maize B73 reference genome by single molecule sequencing technologies.</title>
        <authorList>
            <consortium name="Maize Genome Sequencing Project"/>
            <person name="Ware D."/>
        </authorList>
    </citation>
    <scope>NUCLEOTIDE SEQUENCE</scope>
    <source>
        <tissue evidence="7">Seedling</tissue>
    </source>
</reference>
<dbReference type="InterPro" id="IPR020616">
    <property type="entry name" value="Thiolase_N"/>
</dbReference>
<dbReference type="InterPro" id="IPR002155">
    <property type="entry name" value="Thiolase"/>
</dbReference>
<dbReference type="InterPro" id="IPR016039">
    <property type="entry name" value="Thiolase-like"/>
</dbReference>
<dbReference type="PANTHER" id="PTHR43853">
    <property type="entry name" value="3-KETOACYL-COA THIOLASE, PEROXISOMAL"/>
    <property type="match status" value="1"/>
</dbReference>
<organism evidence="7">
    <name type="scientific">Zea mays</name>
    <name type="common">Maize</name>
    <dbReference type="NCBI Taxonomy" id="4577"/>
    <lineage>
        <taxon>Eukaryota</taxon>
        <taxon>Viridiplantae</taxon>
        <taxon>Streptophyta</taxon>
        <taxon>Embryophyta</taxon>
        <taxon>Tracheophyta</taxon>
        <taxon>Spermatophyta</taxon>
        <taxon>Magnoliopsida</taxon>
        <taxon>Liliopsida</taxon>
        <taxon>Poales</taxon>
        <taxon>Poaceae</taxon>
        <taxon>PACMAD clade</taxon>
        <taxon>Panicoideae</taxon>
        <taxon>Andropogonodae</taxon>
        <taxon>Andropogoneae</taxon>
        <taxon>Tripsacinae</taxon>
        <taxon>Zea</taxon>
    </lineage>
</organism>
<gene>
    <name evidence="7" type="ORF">ZEAMMB73_Zm00001d018487</name>
</gene>
<name>A0A1D6HPL2_MAIZE</name>
<dbReference type="Pfam" id="PF00108">
    <property type="entry name" value="Thiolase_N"/>
    <property type="match status" value="1"/>
</dbReference>
<keyword evidence="4" id="KW-0443">Lipid metabolism</keyword>
<feature type="domain" description="Thiolase N-terminal" evidence="6">
    <location>
        <begin position="104"/>
        <end position="327"/>
    </location>
</feature>